<dbReference type="EMBL" id="BAAFSF010000001">
    <property type="protein sequence ID" value="GAB1251580.1"/>
    <property type="molecule type" value="Genomic_DNA"/>
</dbReference>
<reference evidence="4 5" key="1">
    <citation type="journal article" date="2025" name="Int. J. Syst. Evol. Microbiol.">
        <title>Desulfovibrio falkowii sp. nov., Porphyromonas miyakawae sp. nov., Mediterraneibacter flintii sp. nov. and Owariibacterium komagatae gen. nov., sp. nov., isolated from human faeces.</title>
        <authorList>
            <person name="Hamaguchi T."/>
            <person name="Ohara M."/>
            <person name="Hisatomi A."/>
            <person name="Sekiguchi K."/>
            <person name="Takeda J.I."/>
            <person name="Ueyama J."/>
            <person name="Ito M."/>
            <person name="Nishiwaki H."/>
            <person name="Ogi T."/>
            <person name="Hirayama M."/>
            <person name="Ohkuma M."/>
            <person name="Sakamoto M."/>
            <person name="Ohno K."/>
        </authorList>
    </citation>
    <scope>NUCLEOTIDE SEQUENCE [LARGE SCALE GENOMIC DNA]</scope>
    <source>
        <strain evidence="4 5">13CB11C</strain>
    </source>
</reference>
<comment type="catalytic activity">
    <reaction evidence="2">
        <text>thiamine phosphate + ATP = thiamine diphosphate + ADP</text>
        <dbReference type="Rhea" id="RHEA:15913"/>
        <dbReference type="ChEBI" id="CHEBI:30616"/>
        <dbReference type="ChEBI" id="CHEBI:37575"/>
        <dbReference type="ChEBI" id="CHEBI:58937"/>
        <dbReference type="ChEBI" id="CHEBI:456216"/>
        <dbReference type="EC" id="2.7.4.16"/>
    </reaction>
</comment>
<feature type="binding site" evidence="2">
    <location>
        <position position="236"/>
    </location>
    <ligand>
        <name>ATP</name>
        <dbReference type="ChEBI" id="CHEBI:30616"/>
    </ligand>
</feature>
<feature type="binding site" evidence="2">
    <location>
        <position position="81"/>
    </location>
    <ligand>
        <name>Mg(2+)</name>
        <dbReference type="ChEBI" id="CHEBI:18420"/>
        <label>2</label>
    </ligand>
</feature>
<feature type="binding site" evidence="2">
    <location>
        <position position="50"/>
    </location>
    <ligand>
        <name>Mg(2+)</name>
        <dbReference type="ChEBI" id="CHEBI:18420"/>
        <label>4</label>
    </ligand>
</feature>
<feature type="binding site" evidence="2">
    <location>
        <position position="35"/>
    </location>
    <ligand>
        <name>Mg(2+)</name>
        <dbReference type="ChEBI" id="CHEBI:18420"/>
        <label>3</label>
    </ligand>
</feature>
<proteinExistence type="inferred from homology"/>
<evidence type="ECO:0000313" key="5">
    <source>
        <dbReference type="Proteomes" id="UP001628220"/>
    </source>
</evidence>
<feature type="binding site" evidence="2">
    <location>
        <position position="51"/>
    </location>
    <ligand>
        <name>Mg(2+)</name>
        <dbReference type="ChEBI" id="CHEBI:18420"/>
        <label>1</label>
    </ligand>
</feature>
<keyword evidence="1 2" id="KW-0784">Thiamine biosynthesis</keyword>
<dbReference type="PIRSF" id="PIRSF005303">
    <property type="entry name" value="Thiam_monoph_kin"/>
    <property type="match status" value="1"/>
</dbReference>
<feature type="binding site" evidence="2">
    <location>
        <position position="287"/>
    </location>
    <ligand>
        <name>substrate</name>
    </ligand>
</feature>
<evidence type="ECO:0000256" key="2">
    <source>
        <dbReference type="HAMAP-Rule" id="MF_02128"/>
    </source>
</evidence>
<comment type="miscellaneous">
    <text evidence="2">Reaction mechanism of ThiL seems to utilize a direct, inline transfer of the gamma-phosphate of ATP to TMP rather than a phosphorylated enzyme intermediate.</text>
</comment>
<dbReference type="InterPro" id="IPR016188">
    <property type="entry name" value="PurM-like_N"/>
</dbReference>
<keyword evidence="2" id="KW-0479">Metal-binding</keyword>
<keyword evidence="2" id="KW-0547">Nucleotide-binding</keyword>
<organism evidence="4 5">
    <name type="scientific">Porphyromonas miyakawae</name>
    <dbReference type="NCBI Taxonomy" id="3137470"/>
    <lineage>
        <taxon>Bacteria</taxon>
        <taxon>Pseudomonadati</taxon>
        <taxon>Bacteroidota</taxon>
        <taxon>Bacteroidia</taxon>
        <taxon>Bacteroidales</taxon>
        <taxon>Porphyromonadaceae</taxon>
        <taxon>Porphyromonas</taxon>
    </lineage>
</organism>
<dbReference type="GO" id="GO:0016301">
    <property type="term" value="F:kinase activity"/>
    <property type="evidence" value="ECO:0007669"/>
    <property type="project" value="UniProtKB-KW"/>
</dbReference>
<evidence type="ECO:0000256" key="1">
    <source>
        <dbReference type="ARBA" id="ARBA00022977"/>
    </source>
</evidence>
<keyword evidence="5" id="KW-1185">Reference proteome</keyword>
<comment type="function">
    <text evidence="2">Catalyzes the ATP-dependent phosphorylation of thiamine-monophosphate (TMP) to form thiamine-pyrophosphate (TPP), the active form of vitamin B1.</text>
</comment>
<name>A0ABQ0E1H8_9PORP</name>
<dbReference type="EC" id="2.7.4.16" evidence="2"/>
<feature type="domain" description="PurM-like N-terminal" evidence="3">
    <location>
        <begin position="33"/>
        <end position="146"/>
    </location>
</feature>
<keyword evidence="2" id="KW-0460">Magnesium</keyword>
<dbReference type="InterPro" id="IPR006283">
    <property type="entry name" value="ThiL-like"/>
</dbReference>
<feature type="binding site" evidence="2">
    <location>
        <begin position="128"/>
        <end position="129"/>
    </location>
    <ligand>
        <name>ATP</name>
        <dbReference type="ChEBI" id="CHEBI:30616"/>
    </ligand>
</feature>
<dbReference type="NCBIfam" id="TIGR01379">
    <property type="entry name" value="thiL"/>
    <property type="match status" value="1"/>
</dbReference>
<dbReference type="PANTHER" id="PTHR30270">
    <property type="entry name" value="THIAMINE-MONOPHOSPHATE KINASE"/>
    <property type="match status" value="1"/>
</dbReference>
<feature type="binding site" evidence="2">
    <location>
        <position position="155"/>
    </location>
    <ligand>
        <name>ATP</name>
        <dbReference type="ChEBI" id="CHEBI:30616"/>
    </ligand>
</feature>
<dbReference type="SUPFAM" id="SSF56042">
    <property type="entry name" value="PurM C-terminal domain-like"/>
    <property type="match status" value="1"/>
</dbReference>
<keyword evidence="2 4" id="KW-0418">Kinase</keyword>
<accession>A0ABQ0E1H8</accession>
<gene>
    <name evidence="2 4" type="primary">thiL</name>
    <name evidence="4" type="ORF">Tsumi_06840</name>
</gene>
<dbReference type="Proteomes" id="UP001628220">
    <property type="component" value="Unassembled WGS sequence"/>
</dbReference>
<dbReference type="InterPro" id="IPR036921">
    <property type="entry name" value="PurM-like_N_sf"/>
</dbReference>
<feature type="binding site" evidence="2">
    <location>
        <position position="35"/>
    </location>
    <ligand>
        <name>Mg(2+)</name>
        <dbReference type="ChEBI" id="CHEBI:18420"/>
        <label>4</label>
    </ligand>
</feature>
<dbReference type="CDD" id="cd02194">
    <property type="entry name" value="ThiL"/>
    <property type="match status" value="1"/>
</dbReference>
<feature type="binding site" evidence="2">
    <location>
        <position position="237"/>
    </location>
    <ligand>
        <name>Mg(2+)</name>
        <dbReference type="ChEBI" id="CHEBI:18420"/>
        <label>5</label>
    </ligand>
</feature>
<feature type="binding site" evidence="2">
    <location>
        <position position="234"/>
    </location>
    <ligand>
        <name>Mg(2+)</name>
        <dbReference type="ChEBI" id="CHEBI:18420"/>
        <label>3</label>
    </ligand>
</feature>
<dbReference type="HAMAP" id="MF_02128">
    <property type="entry name" value="TMP_kinase"/>
    <property type="match status" value="1"/>
</dbReference>
<protein>
    <recommendedName>
        <fullName evidence="2">Thiamine-monophosphate kinase</fullName>
        <shortName evidence="2">TMP kinase</shortName>
        <shortName evidence="2">Thiamine-phosphate kinase</shortName>
        <ecNumber evidence="2">2.7.4.16</ecNumber>
    </recommendedName>
</protein>
<feature type="binding site" evidence="2">
    <location>
        <position position="81"/>
    </location>
    <ligand>
        <name>Mg(2+)</name>
        <dbReference type="ChEBI" id="CHEBI:18420"/>
        <label>4</label>
    </ligand>
</feature>
<dbReference type="Gene3D" id="3.90.650.10">
    <property type="entry name" value="PurM-like C-terminal domain"/>
    <property type="match status" value="1"/>
</dbReference>
<dbReference type="InterPro" id="IPR036676">
    <property type="entry name" value="PurM-like_C_sf"/>
</dbReference>
<feature type="binding site" evidence="2">
    <location>
        <position position="81"/>
    </location>
    <ligand>
        <name>Mg(2+)</name>
        <dbReference type="ChEBI" id="CHEBI:18420"/>
        <label>3</label>
    </ligand>
</feature>
<keyword evidence="2" id="KW-0808">Transferase</keyword>
<dbReference type="SUPFAM" id="SSF55326">
    <property type="entry name" value="PurM N-terminal domain-like"/>
    <property type="match status" value="1"/>
</dbReference>
<dbReference type="RefSeq" id="WP_411915385.1">
    <property type="nucleotide sequence ID" value="NZ_BAAFSF010000001.1"/>
</dbReference>
<keyword evidence="2" id="KW-0067">ATP-binding</keyword>
<feature type="binding site" evidence="2">
    <location>
        <position position="129"/>
    </location>
    <ligand>
        <name>Mg(2+)</name>
        <dbReference type="ChEBI" id="CHEBI:18420"/>
        <label>1</label>
    </ligand>
</feature>
<evidence type="ECO:0000259" key="3">
    <source>
        <dbReference type="Pfam" id="PF00586"/>
    </source>
</evidence>
<dbReference type="PANTHER" id="PTHR30270:SF0">
    <property type="entry name" value="THIAMINE-MONOPHOSPHATE KINASE"/>
    <property type="match status" value="1"/>
</dbReference>
<comment type="pathway">
    <text evidence="2">Cofactor biosynthesis; thiamine diphosphate biosynthesis; thiamine diphosphate from thiamine phosphate: step 1/1.</text>
</comment>
<comment type="caution">
    <text evidence="4">The sequence shown here is derived from an EMBL/GenBank/DDBJ whole genome shotgun (WGS) entry which is preliminary data.</text>
</comment>
<feature type="binding site" evidence="2">
    <location>
        <position position="339"/>
    </location>
    <ligand>
        <name>substrate</name>
    </ligand>
</feature>
<dbReference type="Gene3D" id="3.30.1330.10">
    <property type="entry name" value="PurM-like, N-terminal domain"/>
    <property type="match status" value="1"/>
</dbReference>
<feature type="binding site" evidence="2">
    <location>
        <position position="52"/>
    </location>
    <ligand>
        <name>Mg(2+)</name>
        <dbReference type="ChEBI" id="CHEBI:18420"/>
        <label>1</label>
    </ligand>
</feature>
<feature type="binding site" evidence="2">
    <location>
        <position position="111"/>
    </location>
    <ligand>
        <name>ATP</name>
        <dbReference type="ChEBI" id="CHEBI:30616"/>
    </ligand>
</feature>
<dbReference type="Pfam" id="PF00586">
    <property type="entry name" value="AIRS"/>
    <property type="match status" value="1"/>
</dbReference>
<comment type="similarity">
    <text evidence="2">Belongs to the thiamine-monophosphate kinase family.</text>
</comment>
<evidence type="ECO:0000313" key="4">
    <source>
        <dbReference type="EMBL" id="GAB1251580.1"/>
    </source>
</evidence>
<sequence length="345" mass="37693">MPTPLSELGEFSLINRLTSEYKAQNESTIKGIGDDAAVLKNNADQVRLVTTDMLLEGVHFDLVYTPLKHLGYKAIVVNLSDIFAMNGRPEAVTVSLGISSKFSVEQIEELYSGIYAALEHYGVDLVGGDTCASQNGLVISVTCLGSAAKDEVVYRHGAQENDLICCSGNLGAAYMGLMLLEREKRIFLADPTPYFSPKFEEREYIIERQLRPEARGDIIEIMRNTGIHPTSMMDISDGLSSELHHICDNSQVGAVVYAERIPIDSETFAMAEELSIDPFTAALDGGEDYELLFTVPLKYYSAVEGIKGISIIGHITDKENGVKLILPNGSEQDISSGGWEAQKAL</sequence>
<feature type="binding site" evidence="2">
    <location>
        <position position="52"/>
    </location>
    <ligand>
        <name>Mg(2+)</name>
        <dbReference type="ChEBI" id="CHEBI:18420"/>
        <label>2</label>
    </ligand>
</feature>
<feature type="binding site" evidence="2">
    <location>
        <position position="59"/>
    </location>
    <ligand>
        <name>substrate</name>
    </ligand>
</feature>